<protein>
    <recommendedName>
        <fullName evidence="3">Glycosyltransferase</fullName>
    </recommendedName>
</protein>
<organism evidence="1 2">
    <name type="scientific">Maridesulfovibrio ferrireducens</name>
    <dbReference type="NCBI Taxonomy" id="246191"/>
    <lineage>
        <taxon>Bacteria</taxon>
        <taxon>Pseudomonadati</taxon>
        <taxon>Thermodesulfobacteriota</taxon>
        <taxon>Desulfovibrionia</taxon>
        <taxon>Desulfovibrionales</taxon>
        <taxon>Desulfovibrionaceae</taxon>
        <taxon>Maridesulfovibrio</taxon>
    </lineage>
</organism>
<dbReference type="Proteomes" id="UP000199053">
    <property type="component" value="Unassembled WGS sequence"/>
</dbReference>
<keyword evidence="2" id="KW-1185">Reference proteome</keyword>
<dbReference type="AlphaFoldDB" id="A0A1G9FHB7"/>
<name>A0A1G9FHB7_9BACT</name>
<dbReference type="NCBIfam" id="TIGR04282">
    <property type="entry name" value="glyco_like_cofC"/>
    <property type="match status" value="1"/>
</dbReference>
<dbReference type="PANTHER" id="PTHR36529:SF1">
    <property type="entry name" value="GLYCOSYLTRANSFERASE"/>
    <property type="match status" value="1"/>
</dbReference>
<evidence type="ECO:0000313" key="2">
    <source>
        <dbReference type="Proteomes" id="UP000199053"/>
    </source>
</evidence>
<gene>
    <name evidence="1" type="ORF">SAMN05660337_1537</name>
</gene>
<dbReference type="RefSeq" id="WP_092159808.1">
    <property type="nucleotide sequence ID" value="NZ_FNGA01000002.1"/>
</dbReference>
<dbReference type="Pfam" id="PF09837">
    <property type="entry name" value="DUF2064"/>
    <property type="match status" value="1"/>
</dbReference>
<dbReference type="Gene3D" id="3.90.550.10">
    <property type="entry name" value="Spore Coat Polysaccharide Biosynthesis Protein SpsA, Chain A"/>
    <property type="match status" value="1"/>
</dbReference>
<dbReference type="EMBL" id="FNGA01000002">
    <property type="protein sequence ID" value="SDK87716.1"/>
    <property type="molecule type" value="Genomic_DNA"/>
</dbReference>
<dbReference type="OrthoDB" id="9798250at2"/>
<dbReference type="PANTHER" id="PTHR36529">
    <property type="entry name" value="SLL1095 PROTEIN"/>
    <property type="match status" value="1"/>
</dbReference>
<accession>A0A1G9FHB7</accession>
<reference evidence="2" key="1">
    <citation type="submission" date="2016-10" db="EMBL/GenBank/DDBJ databases">
        <authorList>
            <person name="Varghese N."/>
            <person name="Submissions S."/>
        </authorList>
    </citation>
    <scope>NUCLEOTIDE SEQUENCE [LARGE SCALE GENOMIC DNA]</scope>
    <source>
        <strain evidence="2">DSM 16995</strain>
    </source>
</reference>
<proteinExistence type="predicted"/>
<dbReference type="InterPro" id="IPR029044">
    <property type="entry name" value="Nucleotide-diphossugar_trans"/>
</dbReference>
<dbReference type="SUPFAM" id="SSF53448">
    <property type="entry name" value="Nucleotide-diphospho-sugar transferases"/>
    <property type="match status" value="1"/>
</dbReference>
<evidence type="ECO:0008006" key="3">
    <source>
        <dbReference type="Google" id="ProtNLM"/>
    </source>
</evidence>
<dbReference type="InterPro" id="IPR018641">
    <property type="entry name" value="Trfase_1_rSAM/seldom-assoc"/>
</dbReference>
<evidence type="ECO:0000313" key="1">
    <source>
        <dbReference type="EMBL" id="SDK87716.1"/>
    </source>
</evidence>
<dbReference type="STRING" id="246191.SAMN05660337_1537"/>
<sequence>MKQALLLFVKLPIAGKVKTRLGASVGDAQAALFYTAFVRDLLTRIDNHGVETLIFFDQEEPVTKYIEWLGDRKLFPQRGRDLGARMFNAFEDSFALDYTRGVLTGSDLPDLSPQTIEEGLSSLKKHPVCIGPAKDGGYYLIGFQNKKLTDIPFSDINWSTPRVFKQTIQKFKSINLAPYILPEQADVDTLQDLETLVQSKDFKTRCPHTFKAYRKYIKTV</sequence>